<organism evidence="2">
    <name type="scientific">uncultured Solirubrobacteraceae bacterium</name>
    <dbReference type="NCBI Taxonomy" id="1162706"/>
    <lineage>
        <taxon>Bacteria</taxon>
        <taxon>Bacillati</taxon>
        <taxon>Actinomycetota</taxon>
        <taxon>Thermoleophilia</taxon>
        <taxon>Solirubrobacterales</taxon>
        <taxon>Solirubrobacteraceae</taxon>
        <taxon>environmental samples</taxon>
    </lineage>
</organism>
<feature type="non-terminal residue" evidence="2">
    <location>
        <position position="1"/>
    </location>
</feature>
<dbReference type="AlphaFoldDB" id="A0A6J4RTA1"/>
<evidence type="ECO:0000313" key="2">
    <source>
        <dbReference type="EMBL" id="CAA9476769.1"/>
    </source>
</evidence>
<gene>
    <name evidence="2" type="ORF">AVDCRST_MAG53-369</name>
</gene>
<proteinExistence type="predicted"/>
<reference evidence="2" key="1">
    <citation type="submission" date="2020-02" db="EMBL/GenBank/DDBJ databases">
        <authorList>
            <person name="Meier V. D."/>
        </authorList>
    </citation>
    <scope>NUCLEOTIDE SEQUENCE</scope>
    <source>
        <strain evidence="2">AVDCRST_MAG53</strain>
    </source>
</reference>
<sequence>APLHARRTGELVRPSVPTVDARSPAGPGGPAQRGGAGCARRGVRERRSDVHRAAAERDARIL</sequence>
<dbReference type="EMBL" id="CADCVR010000015">
    <property type="protein sequence ID" value="CAA9476769.1"/>
    <property type="molecule type" value="Genomic_DNA"/>
</dbReference>
<name>A0A6J4RTA1_9ACTN</name>
<protein>
    <submittedName>
        <fullName evidence="2">Uncharacterized protein</fullName>
    </submittedName>
</protein>
<feature type="compositionally biased region" description="Basic and acidic residues" evidence="1">
    <location>
        <begin position="45"/>
        <end position="62"/>
    </location>
</feature>
<feature type="region of interest" description="Disordered" evidence="1">
    <location>
        <begin position="1"/>
        <end position="62"/>
    </location>
</feature>
<feature type="non-terminal residue" evidence="2">
    <location>
        <position position="62"/>
    </location>
</feature>
<evidence type="ECO:0000256" key="1">
    <source>
        <dbReference type="SAM" id="MobiDB-lite"/>
    </source>
</evidence>
<feature type="compositionally biased region" description="Gly residues" evidence="1">
    <location>
        <begin position="26"/>
        <end position="37"/>
    </location>
</feature>
<accession>A0A6J4RTA1</accession>